<dbReference type="Gene3D" id="3.40.50.12780">
    <property type="entry name" value="N-terminal domain of ligase-like"/>
    <property type="match status" value="1"/>
</dbReference>
<dbReference type="EMBL" id="RCZE01000031">
    <property type="protein sequence ID" value="TPG64371.1"/>
    <property type="molecule type" value="Genomic_DNA"/>
</dbReference>
<dbReference type="SUPFAM" id="SSF56801">
    <property type="entry name" value="Acetyl-CoA synthetase-like"/>
    <property type="match status" value="1"/>
</dbReference>
<sequence length="243" mass="26471">IVPAAVRMDGQQLWHYFTQHAVDVFDSTPIQLQGLLEAGLGSSSGYQPQLALIGGDAISPLLWSRLQHITTSRFINVYGPTECTVDATACPIDAALSQPSIGHPIANTQLYILDPQGQPVPIGVTGQIHIAGAGVARGYLNRPALTAERFVTNPFSPDPHARMYCTGDLGRWLNDGSIEYLGRNDFLARHLAEYMLLSAFTTLDAPMANSTGPRWHRRWPSVAAGWDRRYLCSALCSTTVIAK</sequence>
<dbReference type="GO" id="GO:0005737">
    <property type="term" value="C:cytoplasm"/>
    <property type="evidence" value="ECO:0007669"/>
    <property type="project" value="TreeGrafter"/>
</dbReference>
<evidence type="ECO:0000259" key="3">
    <source>
        <dbReference type="Pfam" id="PF00501"/>
    </source>
</evidence>
<dbReference type="PANTHER" id="PTHR45527">
    <property type="entry name" value="NONRIBOSOMAL PEPTIDE SYNTHETASE"/>
    <property type="match status" value="1"/>
</dbReference>
<name>A0A502GR29_9PSED</name>
<accession>A0A502GR29</accession>
<dbReference type="Proteomes" id="UP000317933">
    <property type="component" value="Unassembled WGS sequence"/>
</dbReference>
<reference evidence="4 5" key="1">
    <citation type="journal article" date="2019" name="Environ. Microbiol.">
        <title>Species interactions and distinct microbial communities in high Arctic permafrost affected cryosols are associated with the CH4 and CO2 gas fluxes.</title>
        <authorList>
            <person name="Altshuler I."/>
            <person name="Hamel J."/>
            <person name="Turney S."/>
            <person name="Magnuson E."/>
            <person name="Levesque R."/>
            <person name="Greer C."/>
            <person name="Whyte L.G."/>
        </authorList>
    </citation>
    <scope>NUCLEOTIDE SEQUENCE [LARGE SCALE GENOMIC DNA]</scope>
    <source>
        <strain evidence="4 5">E3</strain>
    </source>
</reference>
<dbReference type="GO" id="GO:0043041">
    <property type="term" value="P:amino acid activation for nonribosomal peptide biosynthetic process"/>
    <property type="evidence" value="ECO:0007669"/>
    <property type="project" value="TreeGrafter"/>
</dbReference>
<evidence type="ECO:0000313" key="4">
    <source>
        <dbReference type="EMBL" id="TPG64371.1"/>
    </source>
</evidence>
<protein>
    <recommendedName>
        <fullName evidence="3">AMP-dependent synthetase/ligase domain-containing protein</fullName>
    </recommendedName>
</protein>
<dbReference type="FunFam" id="2.30.38.10:FF:000001">
    <property type="entry name" value="Non-ribosomal peptide synthetase PvdI"/>
    <property type="match status" value="1"/>
</dbReference>
<dbReference type="InterPro" id="IPR000873">
    <property type="entry name" value="AMP-dep_synth/lig_dom"/>
</dbReference>
<dbReference type="Pfam" id="PF00501">
    <property type="entry name" value="AMP-binding"/>
    <property type="match status" value="1"/>
</dbReference>
<dbReference type="PANTHER" id="PTHR45527:SF1">
    <property type="entry name" value="FATTY ACID SYNTHASE"/>
    <property type="match status" value="1"/>
</dbReference>
<evidence type="ECO:0000256" key="2">
    <source>
        <dbReference type="ARBA" id="ARBA00022553"/>
    </source>
</evidence>
<dbReference type="AlphaFoldDB" id="A0A502GR29"/>
<comment type="caution">
    <text evidence="4">The sequence shown here is derived from an EMBL/GenBank/DDBJ whole genome shotgun (WGS) entry which is preliminary data.</text>
</comment>
<dbReference type="InterPro" id="IPR042099">
    <property type="entry name" value="ANL_N_sf"/>
</dbReference>
<dbReference type="RefSeq" id="WP_140672314.1">
    <property type="nucleotide sequence ID" value="NZ_RCZE01000031.1"/>
</dbReference>
<evidence type="ECO:0000256" key="1">
    <source>
        <dbReference type="ARBA" id="ARBA00022450"/>
    </source>
</evidence>
<feature type="domain" description="AMP-dependent synthetase/ligase" evidence="3">
    <location>
        <begin position="3"/>
        <end position="140"/>
    </location>
</feature>
<gene>
    <name evidence="4" type="ORF">EAH78_31975</name>
</gene>
<proteinExistence type="predicted"/>
<keyword evidence="1" id="KW-0596">Phosphopantetheine</keyword>
<dbReference type="GO" id="GO:0031177">
    <property type="term" value="F:phosphopantetheine binding"/>
    <property type="evidence" value="ECO:0007669"/>
    <property type="project" value="TreeGrafter"/>
</dbReference>
<feature type="non-terminal residue" evidence="4">
    <location>
        <position position="1"/>
    </location>
</feature>
<dbReference type="GO" id="GO:0044550">
    <property type="term" value="P:secondary metabolite biosynthetic process"/>
    <property type="evidence" value="ECO:0007669"/>
    <property type="project" value="TreeGrafter"/>
</dbReference>
<keyword evidence="2" id="KW-0597">Phosphoprotein</keyword>
<organism evidence="4 5">
    <name type="scientific">Pseudomonas arsenicoxydans</name>
    <dbReference type="NCBI Taxonomy" id="702115"/>
    <lineage>
        <taxon>Bacteria</taxon>
        <taxon>Pseudomonadati</taxon>
        <taxon>Pseudomonadota</taxon>
        <taxon>Gammaproteobacteria</taxon>
        <taxon>Pseudomonadales</taxon>
        <taxon>Pseudomonadaceae</taxon>
        <taxon>Pseudomonas</taxon>
    </lineage>
</organism>
<evidence type="ECO:0000313" key="5">
    <source>
        <dbReference type="Proteomes" id="UP000317933"/>
    </source>
</evidence>